<protein>
    <submittedName>
        <fullName evidence="2">Velvet domain-containing protein</fullName>
    </submittedName>
</protein>
<keyword evidence="1" id="KW-1185">Reference proteome</keyword>
<accession>A0A7E4W0Q6</accession>
<dbReference type="WBParaSite" id="Pan_g5071.t1">
    <property type="protein sequence ID" value="Pan_g5071.t1"/>
    <property type="gene ID" value="Pan_g5071"/>
</dbReference>
<evidence type="ECO:0000313" key="2">
    <source>
        <dbReference type="WBParaSite" id="Pan_g5071.t1"/>
    </source>
</evidence>
<evidence type="ECO:0000313" key="1">
    <source>
        <dbReference type="Proteomes" id="UP000492821"/>
    </source>
</evidence>
<reference evidence="1" key="1">
    <citation type="journal article" date="2013" name="Genetics">
        <title>The draft genome and transcriptome of Panagrellus redivivus are shaped by the harsh demands of a free-living lifestyle.</title>
        <authorList>
            <person name="Srinivasan J."/>
            <person name="Dillman A.R."/>
            <person name="Macchietto M.G."/>
            <person name="Heikkinen L."/>
            <person name="Lakso M."/>
            <person name="Fracchia K.M."/>
            <person name="Antoshechkin I."/>
            <person name="Mortazavi A."/>
            <person name="Wong G."/>
            <person name="Sternberg P.W."/>
        </authorList>
    </citation>
    <scope>NUCLEOTIDE SEQUENCE [LARGE SCALE GENOMIC DNA]</scope>
    <source>
        <strain evidence="1">MT8872</strain>
    </source>
</reference>
<dbReference type="AlphaFoldDB" id="A0A7E4W0Q6"/>
<dbReference type="Proteomes" id="UP000492821">
    <property type="component" value="Unassembled WGS sequence"/>
</dbReference>
<sequence>MLGIQEGFYPTYRVASYPMPIPHLQVVQRVSQLHVVDLGPLNAPYNTVPILPTPGFYNHQAGVYNPVNYYPMQIPTGPTAMPLPAHYHSYFGTTPNNSHPIPIHRTPHDPYGSYDLSNRVMTFTPPAPTVAPRDSYYCMDYLGYDLDEPFINPPAQSSASTSTAISSAPIAIRSNSSATAHLVDYQRDVAPIENKENGSNDDSASIASISGIRMIGEHGMRGYKRRGSADELINEETESETGFSASGDEDECRSHCGCVHSCDDEDMIEPAQSNQQQVRRPAFRSIGDILGYAKVVRAQRMETLAEFQNAVERFNSTRQQRRYRQ</sequence>
<proteinExistence type="predicted"/>
<name>A0A7E4W0Q6_PANRE</name>
<reference evidence="2" key="2">
    <citation type="submission" date="2020-10" db="UniProtKB">
        <authorList>
            <consortium name="WormBaseParasite"/>
        </authorList>
    </citation>
    <scope>IDENTIFICATION</scope>
</reference>
<organism evidence="1 2">
    <name type="scientific">Panagrellus redivivus</name>
    <name type="common">Microworm</name>
    <dbReference type="NCBI Taxonomy" id="6233"/>
    <lineage>
        <taxon>Eukaryota</taxon>
        <taxon>Metazoa</taxon>
        <taxon>Ecdysozoa</taxon>
        <taxon>Nematoda</taxon>
        <taxon>Chromadorea</taxon>
        <taxon>Rhabditida</taxon>
        <taxon>Tylenchina</taxon>
        <taxon>Panagrolaimomorpha</taxon>
        <taxon>Panagrolaimoidea</taxon>
        <taxon>Panagrolaimidae</taxon>
        <taxon>Panagrellus</taxon>
    </lineage>
</organism>